<evidence type="ECO:0000256" key="4">
    <source>
        <dbReference type="ARBA" id="ARBA00022519"/>
    </source>
</evidence>
<feature type="region of interest" description="Disordered" evidence="9">
    <location>
        <begin position="162"/>
        <end position="182"/>
    </location>
</feature>
<keyword evidence="8 10" id="KW-0472">Membrane</keyword>
<dbReference type="PROSITE" id="PS50106">
    <property type="entry name" value="PDZ"/>
    <property type="match status" value="1"/>
</dbReference>
<comment type="subcellular location">
    <subcellularLocation>
        <location evidence="1">Cell inner membrane</location>
    </subcellularLocation>
</comment>
<feature type="domain" description="PDZ" evidence="11">
    <location>
        <begin position="193"/>
        <end position="265"/>
    </location>
</feature>
<name>A0A6G8RZE2_9GAMM</name>
<evidence type="ECO:0000256" key="5">
    <source>
        <dbReference type="ARBA" id="ARBA00022692"/>
    </source>
</evidence>
<evidence type="ECO:0000256" key="2">
    <source>
        <dbReference type="ARBA" id="ARBA00022448"/>
    </source>
</evidence>
<reference evidence="12 13" key="1">
    <citation type="submission" date="2020-03" db="EMBL/GenBank/DDBJ databases">
        <authorList>
            <person name="Zhu W."/>
        </authorList>
    </citation>
    <scope>NUCLEOTIDE SEQUENCE [LARGE SCALE GENOMIC DNA]</scope>
    <source>
        <strain evidence="12 13">323-1</strain>
    </source>
</reference>
<dbReference type="InterPro" id="IPR001478">
    <property type="entry name" value="PDZ"/>
</dbReference>
<dbReference type="Pfam" id="PF13180">
    <property type="entry name" value="PDZ_2"/>
    <property type="match status" value="1"/>
</dbReference>
<dbReference type="GO" id="GO:0005886">
    <property type="term" value="C:plasma membrane"/>
    <property type="evidence" value="ECO:0007669"/>
    <property type="project" value="UniProtKB-SubCell"/>
</dbReference>
<dbReference type="RefSeq" id="WP_166225820.1">
    <property type="nucleotide sequence ID" value="NZ_CP049801.1"/>
</dbReference>
<evidence type="ECO:0000256" key="8">
    <source>
        <dbReference type="ARBA" id="ARBA00023136"/>
    </source>
</evidence>
<keyword evidence="5 10" id="KW-0812">Transmembrane</keyword>
<dbReference type="Pfam" id="PF11356">
    <property type="entry name" value="T2SSC"/>
    <property type="match status" value="1"/>
</dbReference>
<dbReference type="Gene3D" id="2.30.30.830">
    <property type="match status" value="1"/>
</dbReference>
<evidence type="ECO:0000256" key="1">
    <source>
        <dbReference type="ARBA" id="ARBA00004533"/>
    </source>
</evidence>
<keyword evidence="13" id="KW-1185">Reference proteome</keyword>
<evidence type="ECO:0000313" key="13">
    <source>
        <dbReference type="Proteomes" id="UP000502297"/>
    </source>
</evidence>
<sequence length="283" mass="31382">MNKIKNSLEHLNWQKIDVLAPLVLFVLILMLCWKLASLFWWIIAPPQVIQAEPVVLGSQQAQIPNISSFALFQEESQINENLNFQLQGVVIGVPRTLSSAVIKVNDVPDRYVIGDKIEGSAYELSEVYWDHIVLTSSSGAIKEIKFQGIENLDQPITLDQNKGSASPVNPNAPAGQINQNQNNSNQNILGNAINQIEENREQYLKNMGVNATNGQGYEVSDQTPVALRNKLGLRAGDRILSLNGQTVGQGQTEAQLLEQVKKEGKVKIEVKRGDQVMTFQQDL</sequence>
<evidence type="ECO:0000259" key="11">
    <source>
        <dbReference type="PROSITE" id="PS50106"/>
    </source>
</evidence>
<feature type="transmembrane region" description="Helical" evidence="10">
    <location>
        <begin position="21"/>
        <end position="43"/>
    </location>
</feature>
<dbReference type="InterPro" id="IPR036034">
    <property type="entry name" value="PDZ_sf"/>
</dbReference>
<dbReference type="EMBL" id="CP049801">
    <property type="protein sequence ID" value="QIO07103.1"/>
    <property type="molecule type" value="Genomic_DNA"/>
</dbReference>
<dbReference type="KEGG" id="asha:G8E00_14760"/>
<keyword evidence="7 10" id="KW-1133">Transmembrane helix</keyword>
<keyword evidence="6" id="KW-0653">Protein transport</keyword>
<dbReference type="InterPro" id="IPR024961">
    <property type="entry name" value="T2SS_GspC_N"/>
</dbReference>
<dbReference type="Proteomes" id="UP000502297">
    <property type="component" value="Chromosome"/>
</dbReference>
<dbReference type="AlphaFoldDB" id="A0A6G8RZE2"/>
<keyword evidence="2" id="KW-0813">Transport</keyword>
<keyword evidence="4" id="KW-0997">Cell inner membrane</keyword>
<evidence type="ECO:0000256" key="10">
    <source>
        <dbReference type="SAM" id="Phobius"/>
    </source>
</evidence>
<gene>
    <name evidence="12" type="ORF">G8E00_14760</name>
</gene>
<accession>A0A6G8RZE2</accession>
<dbReference type="GO" id="GO:0015031">
    <property type="term" value="P:protein transport"/>
    <property type="evidence" value="ECO:0007669"/>
    <property type="project" value="UniProtKB-KW"/>
</dbReference>
<proteinExistence type="predicted"/>
<dbReference type="Gene3D" id="2.30.42.10">
    <property type="match status" value="1"/>
</dbReference>
<evidence type="ECO:0000313" key="12">
    <source>
        <dbReference type="EMBL" id="QIO07103.1"/>
    </source>
</evidence>
<dbReference type="SUPFAM" id="SSF50156">
    <property type="entry name" value="PDZ domain-like"/>
    <property type="match status" value="1"/>
</dbReference>
<protein>
    <submittedName>
        <fullName evidence="12">PDZ domain-containing protein</fullName>
    </submittedName>
</protein>
<keyword evidence="3" id="KW-1003">Cell membrane</keyword>
<evidence type="ECO:0000256" key="7">
    <source>
        <dbReference type="ARBA" id="ARBA00022989"/>
    </source>
</evidence>
<evidence type="ECO:0000256" key="3">
    <source>
        <dbReference type="ARBA" id="ARBA00022475"/>
    </source>
</evidence>
<organism evidence="12 13">
    <name type="scientific">Acinetobacter shaoyimingii</name>
    <dbReference type="NCBI Taxonomy" id="2715164"/>
    <lineage>
        <taxon>Bacteria</taxon>
        <taxon>Pseudomonadati</taxon>
        <taxon>Pseudomonadota</taxon>
        <taxon>Gammaproteobacteria</taxon>
        <taxon>Moraxellales</taxon>
        <taxon>Moraxellaceae</taxon>
        <taxon>Acinetobacter</taxon>
    </lineage>
</organism>
<evidence type="ECO:0000256" key="6">
    <source>
        <dbReference type="ARBA" id="ARBA00022927"/>
    </source>
</evidence>
<evidence type="ECO:0000256" key="9">
    <source>
        <dbReference type="SAM" id="MobiDB-lite"/>
    </source>
</evidence>